<comment type="caution">
    <text evidence="1">The sequence shown here is derived from an EMBL/GenBank/DDBJ whole genome shotgun (WGS) entry which is preliminary data.</text>
</comment>
<feature type="non-terminal residue" evidence="1">
    <location>
        <position position="1"/>
    </location>
</feature>
<evidence type="ECO:0000313" key="2">
    <source>
        <dbReference type="Proteomes" id="UP000789920"/>
    </source>
</evidence>
<name>A0ACA9SKR9_9GLOM</name>
<dbReference type="Proteomes" id="UP000789920">
    <property type="component" value="Unassembled WGS sequence"/>
</dbReference>
<gene>
    <name evidence="1" type="ORF">RPERSI_LOCUS31785</name>
</gene>
<protein>
    <submittedName>
        <fullName evidence="1">25876_t:CDS:1</fullName>
    </submittedName>
</protein>
<reference evidence="1" key="1">
    <citation type="submission" date="2021-06" db="EMBL/GenBank/DDBJ databases">
        <authorList>
            <person name="Kallberg Y."/>
            <person name="Tangrot J."/>
            <person name="Rosling A."/>
        </authorList>
    </citation>
    <scope>NUCLEOTIDE SEQUENCE</scope>
    <source>
        <strain evidence="1">MA461A</strain>
    </source>
</reference>
<organism evidence="1 2">
    <name type="scientific">Racocetra persica</name>
    <dbReference type="NCBI Taxonomy" id="160502"/>
    <lineage>
        <taxon>Eukaryota</taxon>
        <taxon>Fungi</taxon>
        <taxon>Fungi incertae sedis</taxon>
        <taxon>Mucoromycota</taxon>
        <taxon>Glomeromycotina</taxon>
        <taxon>Glomeromycetes</taxon>
        <taxon>Diversisporales</taxon>
        <taxon>Gigasporaceae</taxon>
        <taxon>Racocetra</taxon>
    </lineage>
</organism>
<evidence type="ECO:0000313" key="1">
    <source>
        <dbReference type="EMBL" id="CAG8841236.1"/>
    </source>
</evidence>
<proteinExistence type="predicted"/>
<keyword evidence="2" id="KW-1185">Reference proteome</keyword>
<accession>A0ACA9SKR9</accession>
<sequence>QKLMGNIKWCRDMKKSFEPIFKLVDDIEKYQRKRMMPLI</sequence>
<dbReference type="EMBL" id="CAJVQC010129639">
    <property type="protein sequence ID" value="CAG8841236.1"/>
    <property type="molecule type" value="Genomic_DNA"/>
</dbReference>